<sequence>MADEKKDDVDTLIDNLRIDNADSSEISTYRDVAIDYMVSAIGGTKDDEFYQGNSRFNLAVQMLIDYYYKNKSATTSSKEKETYYGVQTFILQLKPEYQFWKEAQDDGDSSNG</sequence>
<reference evidence="1 2" key="1">
    <citation type="submission" date="2017-05" db="EMBL/GenBank/DDBJ databases">
        <title>Lactobacillus nurukis nov., sp. nov., isolated from nuruk.</title>
        <authorList>
            <person name="Kim S.-J."/>
        </authorList>
    </citation>
    <scope>NUCLEOTIDE SEQUENCE [LARGE SCALE GENOMIC DNA]</scope>
    <source>
        <strain evidence="1 2">SYF10-1a</strain>
    </source>
</reference>
<evidence type="ECO:0008006" key="3">
    <source>
        <dbReference type="Google" id="ProtNLM"/>
    </source>
</evidence>
<dbReference type="CDD" id="cd08054">
    <property type="entry name" value="gp6"/>
    <property type="match status" value="1"/>
</dbReference>
<keyword evidence="2" id="KW-1185">Reference proteome</keyword>
<accession>A0A2N7ATZ6</accession>
<evidence type="ECO:0000313" key="2">
    <source>
        <dbReference type="Proteomes" id="UP000235649"/>
    </source>
</evidence>
<dbReference type="RefSeq" id="WP_102196248.1">
    <property type="nucleotide sequence ID" value="NZ_NIPR01000022.1"/>
</dbReference>
<evidence type="ECO:0000313" key="1">
    <source>
        <dbReference type="EMBL" id="PMD70260.1"/>
    </source>
</evidence>
<name>A0A2N7ATZ6_9LACO</name>
<comment type="caution">
    <text evidence="1">The sequence shown here is derived from an EMBL/GenBank/DDBJ whole genome shotgun (WGS) entry which is preliminary data.</text>
</comment>
<dbReference type="NCBIfam" id="TIGR01560">
    <property type="entry name" value="put_DNA_pack"/>
    <property type="match status" value="1"/>
</dbReference>
<gene>
    <name evidence="1" type="ORF">CBP76_07145</name>
</gene>
<dbReference type="Gene3D" id="1.10.3230.30">
    <property type="entry name" value="Phage gp6-like head-tail connector protein"/>
    <property type="match status" value="1"/>
</dbReference>
<dbReference type="EMBL" id="NIPR01000022">
    <property type="protein sequence ID" value="PMD70260.1"/>
    <property type="molecule type" value="Genomic_DNA"/>
</dbReference>
<proteinExistence type="predicted"/>
<dbReference type="Proteomes" id="UP000235649">
    <property type="component" value="Unassembled WGS sequence"/>
</dbReference>
<protein>
    <recommendedName>
        <fullName evidence="3">DNA-packaging protein</fullName>
    </recommendedName>
</protein>
<dbReference type="InterPro" id="IPR006450">
    <property type="entry name" value="Phage_HK97_gp6-like"/>
</dbReference>
<dbReference type="AlphaFoldDB" id="A0A2N7ATZ6"/>
<organism evidence="1 2">
    <name type="scientific">Companilactobacillus nuruki</name>
    <dbReference type="NCBI Taxonomy" id="1993540"/>
    <lineage>
        <taxon>Bacteria</taxon>
        <taxon>Bacillati</taxon>
        <taxon>Bacillota</taxon>
        <taxon>Bacilli</taxon>
        <taxon>Lactobacillales</taxon>
        <taxon>Lactobacillaceae</taxon>
        <taxon>Companilactobacillus</taxon>
    </lineage>
</organism>
<dbReference type="OrthoDB" id="2296089at2"/>